<dbReference type="AlphaFoldDB" id="A0A1X2ILA7"/>
<keyword evidence="4 5" id="KW-0472">Membrane</keyword>
<evidence type="ECO:0000256" key="1">
    <source>
        <dbReference type="ARBA" id="ARBA00004141"/>
    </source>
</evidence>
<dbReference type="EMBL" id="MCGE01000008">
    <property type="protein sequence ID" value="ORZ18555.1"/>
    <property type="molecule type" value="Genomic_DNA"/>
</dbReference>
<sequence length="299" mass="33748">MSTPLETSTTDSQVCKPHHDSSSLYVSGFLCIGVVISYLPQHYRIISNKTSEGFSPWFLLLGVVSSTSSFFNIILLQWNTIMCCHSLTTGACLESLMGVFQTALQFAMFSLVFILFLVYFPEGRKRIWQRPSAFSICKPIKQSGTISEEWRISIIVAILGLGHLTVSFIISFVMLIIEGGPDHHRWTKLWAGFLGVLSMVMAAMQYFPQIYKTWKRKSIGALSIPMMMLQTPGTGLFVYSLMVRPGTNWTAWITYLVTGILQSILLSLCIVWHLRNKRLGIKNLEDPPMRSSNESSRLI</sequence>
<dbReference type="OrthoDB" id="19344at2759"/>
<protein>
    <recommendedName>
        <fullName evidence="8">PQ loop repeat-domain-containing protein</fullName>
    </recommendedName>
</protein>
<dbReference type="Gene3D" id="1.20.1280.290">
    <property type="match status" value="2"/>
</dbReference>
<reference evidence="6 7" key="1">
    <citation type="submission" date="2016-07" db="EMBL/GenBank/DDBJ databases">
        <title>Pervasive Adenine N6-methylation of Active Genes in Fungi.</title>
        <authorList>
            <consortium name="DOE Joint Genome Institute"/>
            <person name="Mondo S.J."/>
            <person name="Dannebaum R.O."/>
            <person name="Kuo R.C."/>
            <person name="Labutti K."/>
            <person name="Haridas S."/>
            <person name="Kuo A."/>
            <person name="Salamov A."/>
            <person name="Ahrendt S.R."/>
            <person name="Lipzen A."/>
            <person name="Sullivan W."/>
            <person name="Andreopoulos W.B."/>
            <person name="Clum A."/>
            <person name="Lindquist E."/>
            <person name="Daum C."/>
            <person name="Ramamoorthy G.K."/>
            <person name="Gryganskyi A."/>
            <person name="Culley D."/>
            <person name="Magnuson J.K."/>
            <person name="James T.Y."/>
            <person name="O'Malley M.A."/>
            <person name="Stajich J.E."/>
            <person name="Spatafora J.W."/>
            <person name="Visel A."/>
            <person name="Grigoriev I.V."/>
        </authorList>
    </citation>
    <scope>NUCLEOTIDE SEQUENCE [LARGE SCALE GENOMIC DNA]</scope>
    <source>
        <strain evidence="6 7">NRRL 1336</strain>
    </source>
</reference>
<dbReference type="InterPro" id="IPR051415">
    <property type="entry name" value="LAAT-1"/>
</dbReference>
<dbReference type="SMART" id="SM00679">
    <property type="entry name" value="CTNS"/>
    <property type="match status" value="2"/>
</dbReference>
<evidence type="ECO:0000256" key="5">
    <source>
        <dbReference type="SAM" id="Phobius"/>
    </source>
</evidence>
<evidence type="ECO:0000256" key="4">
    <source>
        <dbReference type="ARBA" id="ARBA00023136"/>
    </source>
</evidence>
<evidence type="ECO:0000256" key="3">
    <source>
        <dbReference type="ARBA" id="ARBA00022989"/>
    </source>
</evidence>
<keyword evidence="2 5" id="KW-0812">Transmembrane</keyword>
<feature type="transmembrane region" description="Helical" evidence="5">
    <location>
        <begin position="152"/>
        <end position="177"/>
    </location>
</feature>
<dbReference type="GO" id="GO:0016020">
    <property type="term" value="C:membrane"/>
    <property type="evidence" value="ECO:0007669"/>
    <property type="project" value="UniProtKB-SubCell"/>
</dbReference>
<evidence type="ECO:0000313" key="7">
    <source>
        <dbReference type="Proteomes" id="UP000193560"/>
    </source>
</evidence>
<name>A0A1X2ILA7_9FUNG</name>
<gene>
    <name evidence="6" type="ORF">BCR42DRAFT_477692</name>
</gene>
<feature type="transmembrane region" description="Helical" evidence="5">
    <location>
        <begin position="219"/>
        <end position="240"/>
    </location>
</feature>
<proteinExistence type="predicted"/>
<organism evidence="6 7">
    <name type="scientific">Absidia repens</name>
    <dbReference type="NCBI Taxonomy" id="90262"/>
    <lineage>
        <taxon>Eukaryota</taxon>
        <taxon>Fungi</taxon>
        <taxon>Fungi incertae sedis</taxon>
        <taxon>Mucoromycota</taxon>
        <taxon>Mucoromycotina</taxon>
        <taxon>Mucoromycetes</taxon>
        <taxon>Mucorales</taxon>
        <taxon>Cunninghamellaceae</taxon>
        <taxon>Absidia</taxon>
    </lineage>
</organism>
<accession>A0A1X2ILA7</accession>
<comment type="caution">
    <text evidence="6">The sequence shown here is derived from an EMBL/GenBank/DDBJ whole genome shotgun (WGS) entry which is preliminary data.</text>
</comment>
<evidence type="ECO:0000313" key="6">
    <source>
        <dbReference type="EMBL" id="ORZ18555.1"/>
    </source>
</evidence>
<feature type="transmembrane region" description="Helical" evidence="5">
    <location>
        <begin position="98"/>
        <end position="120"/>
    </location>
</feature>
<dbReference type="PANTHER" id="PTHR16201:SF11">
    <property type="entry name" value="PQ-LOOP REPEAT-CONTAINING PROTEIN"/>
    <property type="match status" value="1"/>
</dbReference>
<dbReference type="Proteomes" id="UP000193560">
    <property type="component" value="Unassembled WGS sequence"/>
</dbReference>
<feature type="transmembrane region" description="Helical" evidence="5">
    <location>
        <begin position="189"/>
        <end position="207"/>
    </location>
</feature>
<feature type="transmembrane region" description="Helical" evidence="5">
    <location>
        <begin position="252"/>
        <end position="274"/>
    </location>
</feature>
<dbReference type="Pfam" id="PF04193">
    <property type="entry name" value="PQ-loop"/>
    <property type="match status" value="2"/>
</dbReference>
<keyword evidence="7" id="KW-1185">Reference proteome</keyword>
<evidence type="ECO:0000256" key="2">
    <source>
        <dbReference type="ARBA" id="ARBA00022692"/>
    </source>
</evidence>
<feature type="transmembrane region" description="Helical" evidence="5">
    <location>
        <begin position="24"/>
        <end position="45"/>
    </location>
</feature>
<comment type="subcellular location">
    <subcellularLocation>
        <location evidence="1">Membrane</location>
        <topology evidence="1">Multi-pass membrane protein</topology>
    </subcellularLocation>
</comment>
<feature type="transmembrane region" description="Helical" evidence="5">
    <location>
        <begin position="57"/>
        <end position="78"/>
    </location>
</feature>
<dbReference type="InterPro" id="IPR006603">
    <property type="entry name" value="PQ-loop_rpt"/>
</dbReference>
<dbReference type="PANTHER" id="PTHR16201">
    <property type="entry name" value="SEVEN TRANSMEMBRANE PROTEIN 1-RELATED"/>
    <property type="match status" value="1"/>
</dbReference>
<evidence type="ECO:0008006" key="8">
    <source>
        <dbReference type="Google" id="ProtNLM"/>
    </source>
</evidence>
<keyword evidence="3 5" id="KW-1133">Transmembrane helix</keyword>